<reference evidence="1 2" key="1">
    <citation type="submission" date="2018-08" db="EMBL/GenBank/DDBJ databases">
        <title>Muricauda nanhaiensis sp. nov., isolated from seawater of the South China Sea.</title>
        <authorList>
            <person name="Dang Y."/>
        </authorList>
    </citation>
    <scope>NUCLEOTIDE SEQUENCE [LARGE SCALE GENOMIC DNA]</scope>
    <source>
        <strain evidence="1 2">SM1704</strain>
    </source>
</reference>
<dbReference type="OrthoDB" id="981954at2"/>
<sequence length="74" mass="9027">MKHSKRFIKAFGLTQEGHIDFPKKISNIRISRIDNYRKMGGCWFCFPHGIETTNSKFSKRTRNWKKYRRNQYKL</sequence>
<gene>
    <name evidence="1" type="ORF">DX873_06615</name>
</gene>
<comment type="caution">
    <text evidence="1">The sequence shown here is derived from an EMBL/GenBank/DDBJ whole genome shotgun (WGS) entry which is preliminary data.</text>
</comment>
<dbReference type="Proteomes" id="UP000261828">
    <property type="component" value="Unassembled WGS sequence"/>
</dbReference>
<accession>A0A371JVK4</accession>
<protein>
    <submittedName>
        <fullName evidence="1">Phosphate ABC transporter substrate-binding protein</fullName>
    </submittedName>
</protein>
<name>A0A371JVK4_9FLAO</name>
<organism evidence="1 2">
    <name type="scientific">Flagellimonas nanhaiensis</name>
    <dbReference type="NCBI Taxonomy" id="2292706"/>
    <lineage>
        <taxon>Bacteria</taxon>
        <taxon>Pseudomonadati</taxon>
        <taxon>Bacteroidota</taxon>
        <taxon>Flavobacteriia</taxon>
        <taxon>Flavobacteriales</taxon>
        <taxon>Flavobacteriaceae</taxon>
        <taxon>Flagellimonas</taxon>
    </lineage>
</organism>
<evidence type="ECO:0000313" key="1">
    <source>
        <dbReference type="EMBL" id="RDY61816.1"/>
    </source>
</evidence>
<dbReference type="EMBL" id="QTJX01000001">
    <property type="protein sequence ID" value="RDY61816.1"/>
    <property type="molecule type" value="Genomic_DNA"/>
</dbReference>
<keyword evidence="2" id="KW-1185">Reference proteome</keyword>
<evidence type="ECO:0000313" key="2">
    <source>
        <dbReference type="Proteomes" id="UP000261828"/>
    </source>
</evidence>
<proteinExistence type="predicted"/>
<dbReference type="AlphaFoldDB" id="A0A371JVK4"/>